<reference evidence="1" key="1">
    <citation type="journal article" date="2014" name="Int. J. Syst. Evol. Microbiol.">
        <title>Complete genome sequence of Corynebacterium casei LMG S-19264T (=DSM 44701T), isolated from a smear-ripened cheese.</title>
        <authorList>
            <consortium name="US DOE Joint Genome Institute (JGI-PGF)"/>
            <person name="Walter F."/>
            <person name="Albersmeier A."/>
            <person name="Kalinowski J."/>
            <person name="Ruckert C."/>
        </authorList>
    </citation>
    <scope>NUCLEOTIDE SEQUENCE</scope>
    <source>
        <strain evidence="1">NBRC 112290</strain>
    </source>
</reference>
<name>A0AA37UQT8_9MICO</name>
<organism evidence="1 2">
    <name type="scientific">Litorihabitans aurantiacus</name>
    <dbReference type="NCBI Taxonomy" id="1930061"/>
    <lineage>
        <taxon>Bacteria</taxon>
        <taxon>Bacillati</taxon>
        <taxon>Actinomycetota</taxon>
        <taxon>Actinomycetes</taxon>
        <taxon>Micrococcales</taxon>
        <taxon>Beutenbergiaceae</taxon>
        <taxon>Litorihabitans</taxon>
    </lineage>
</organism>
<keyword evidence="2" id="KW-1185">Reference proteome</keyword>
<dbReference type="EMBL" id="BSUM01000001">
    <property type="protein sequence ID" value="GMA31286.1"/>
    <property type="molecule type" value="Genomic_DNA"/>
</dbReference>
<accession>A0AA37UQT8</accession>
<dbReference type="AlphaFoldDB" id="A0AA37UQT8"/>
<evidence type="ECO:0000313" key="1">
    <source>
        <dbReference type="EMBL" id="GMA31286.1"/>
    </source>
</evidence>
<proteinExistence type="predicted"/>
<dbReference type="PANTHER" id="PTHR39217">
    <property type="match status" value="1"/>
</dbReference>
<evidence type="ECO:0008006" key="3">
    <source>
        <dbReference type="Google" id="ProtNLM"/>
    </source>
</evidence>
<reference evidence="1" key="2">
    <citation type="submission" date="2023-02" db="EMBL/GenBank/DDBJ databases">
        <authorList>
            <person name="Sun Q."/>
            <person name="Mori K."/>
        </authorList>
    </citation>
    <scope>NUCLEOTIDE SEQUENCE</scope>
    <source>
        <strain evidence="1">NBRC 112290</strain>
    </source>
</reference>
<gene>
    <name evidence="1" type="ORF">GCM10025875_12780</name>
</gene>
<evidence type="ECO:0000313" key="2">
    <source>
        <dbReference type="Proteomes" id="UP001157161"/>
    </source>
</evidence>
<dbReference type="InterPro" id="IPR053191">
    <property type="entry name" value="DcsG_Biosynth_Enzyme"/>
</dbReference>
<protein>
    <recommendedName>
        <fullName evidence="3">ATP-grasp domain-containing protein</fullName>
    </recommendedName>
</protein>
<dbReference type="Proteomes" id="UP001157161">
    <property type="component" value="Unassembled WGS sequence"/>
</dbReference>
<dbReference type="SUPFAM" id="SSF56059">
    <property type="entry name" value="Glutathione synthetase ATP-binding domain-like"/>
    <property type="match status" value="1"/>
</dbReference>
<dbReference type="PANTHER" id="PTHR39217:SF1">
    <property type="entry name" value="GLUTATHIONE SYNTHETASE"/>
    <property type="match status" value="1"/>
</dbReference>
<comment type="caution">
    <text evidence="1">The sequence shown here is derived from an EMBL/GenBank/DDBJ whole genome shotgun (WGS) entry which is preliminary data.</text>
</comment>
<sequence>MGIVVTDSYPIEDPDVDTPRLLTALRERGVGAEAVVWHDAAVAWSDFDVLVLRSPWDYPSRVAEFEAWFTEVAMLTRVLNEPALVHWNLDKRYLAALAERGIGVVPTRYLEPGDGEVEEAGSALAEHGDGWVVVKPSVSAGAHDTALVQAGSAEARDLVARILGRGATAMLQPEVPELSRGLEKALYLIDGEITHAIAKGALLERGGGFIGGAYQETPQIVAADDDEIAFARAVMAAVAAETGLDVPLYARIDTVRSAEHGLVLLEAEMFEPTFNLHLVPDVVETFADAVLARL</sequence>